<reference evidence="2 3" key="1">
    <citation type="submission" date="2016-12" db="EMBL/GenBank/DDBJ databases">
        <title>Complete genome sequence of Thauera chlorobenzoica, a Betaproteobacterium degrading haloaromatics anaerobically to CO2 and halides.</title>
        <authorList>
            <person name="Goris T."/>
            <person name="Mergelsberg M."/>
            <person name="Boll M."/>
        </authorList>
    </citation>
    <scope>NUCLEOTIDE SEQUENCE [LARGE SCALE GENOMIC DNA]</scope>
    <source>
        <strain evidence="2 3">3CB1</strain>
    </source>
</reference>
<dbReference type="InterPro" id="IPR036555">
    <property type="entry name" value="NusA_N_sf"/>
</dbReference>
<comment type="subcellular location">
    <subcellularLocation>
        <location evidence="1">Cytoplasm</location>
    </subcellularLocation>
</comment>
<keyword evidence="1" id="KW-0806">Transcription termination</keyword>
<dbReference type="CDD" id="cd04455">
    <property type="entry name" value="S1_NusA"/>
    <property type="match status" value="1"/>
</dbReference>
<dbReference type="GO" id="GO:0031564">
    <property type="term" value="P:transcription antitermination"/>
    <property type="evidence" value="ECO:0007669"/>
    <property type="project" value="UniProtKB-UniRule"/>
</dbReference>
<dbReference type="SUPFAM" id="SSF54814">
    <property type="entry name" value="Prokaryotic type KH domain (KH-domain type II)"/>
    <property type="match status" value="2"/>
</dbReference>
<evidence type="ECO:0000313" key="3">
    <source>
        <dbReference type="Proteomes" id="UP000185739"/>
    </source>
</evidence>
<dbReference type="Pfam" id="PF08529">
    <property type="entry name" value="NusA_N"/>
    <property type="match status" value="1"/>
</dbReference>
<dbReference type="KEGG" id="tcl:Tchl_2192"/>
<dbReference type="GO" id="GO:0003700">
    <property type="term" value="F:DNA-binding transcription factor activity"/>
    <property type="evidence" value="ECO:0007669"/>
    <property type="project" value="InterPro"/>
</dbReference>
<keyword evidence="1" id="KW-0963">Cytoplasm</keyword>
<organism evidence="2 3">
    <name type="scientific">Thauera chlorobenzoica</name>
    <dbReference type="NCBI Taxonomy" id="96773"/>
    <lineage>
        <taxon>Bacteria</taxon>
        <taxon>Pseudomonadati</taxon>
        <taxon>Pseudomonadota</taxon>
        <taxon>Betaproteobacteria</taxon>
        <taxon>Rhodocyclales</taxon>
        <taxon>Zoogloeaceae</taxon>
        <taxon>Thauera</taxon>
    </lineage>
</organism>
<name>A0A1H5S0F2_9RHOO</name>
<dbReference type="STRING" id="96773.Tchl_2192"/>
<dbReference type="AlphaFoldDB" id="A0A1H5S0F2"/>
<keyword evidence="1" id="KW-0694">RNA-binding</keyword>
<evidence type="ECO:0000313" key="2">
    <source>
        <dbReference type="EMBL" id="APR05035.1"/>
    </source>
</evidence>
<dbReference type="EMBL" id="CP018839">
    <property type="protein sequence ID" value="APR05035.1"/>
    <property type="molecule type" value="Genomic_DNA"/>
</dbReference>
<dbReference type="GO" id="GO:0005829">
    <property type="term" value="C:cytosol"/>
    <property type="evidence" value="ECO:0007669"/>
    <property type="project" value="TreeGrafter"/>
</dbReference>
<comment type="similarity">
    <text evidence="1">Belongs to the NusA family.</text>
</comment>
<dbReference type="InterPro" id="IPR010213">
    <property type="entry name" value="TF_NusA"/>
</dbReference>
<dbReference type="Pfam" id="PF14520">
    <property type="entry name" value="HHH_5"/>
    <property type="match status" value="1"/>
</dbReference>
<dbReference type="InterPro" id="IPR012340">
    <property type="entry name" value="NA-bd_OB-fold"/>
</dbReference>
<dbReference type="GO" id="GO:0000166">
    <property type="term" value="F:nucleotide binding"/>
    <property type="evidence" value="ECO:0007669"/>
    <property type="project" value="InterPro"/>
</dbReference>
<dbReference type="NCBIfam" id="TIGR01954">
    <property type="entry name" value="nusA_Cterm_rpt"/>
    <property type="match status" value="2"/>
</dbReference>
<dbReference type="InterPro" id="IPR003029">
    <property type="entry name" value="S1_domain"/>
</dbReference>
<dbReference type="FunFam" id="3.30.300.20:FF:000005">
    <property type="entry name" value="Transcription termination/antitermination protein NusA"/>
    <property type="match status" value="1"/>
</dbReference>
<evidence type="ECO:0000256" key="1">
    <source>
        <dbReference type="HAMAP-Rule" id="MF_00945"/>
    </source>
</evidence>
<dbReference type="CDD" id="cd02134">
    <property type="entry name" value="KH-II_NusA_rpt1"/>
    <property type="match status" value="1"/>
</dbReference>
<dbReference type="HAMAP" id="MF_00945_B">
    <property type="entry name" value="NusA_B"/>
    <property type="match status" value="1"/>
</dbReference>
<dbReference type="InterPro" id="IPR030842">
    <property type="entry name" value="TF_NusA_bacterial"/>
</dbReference>
<accession>A0A1H5S0F2</accession>
<dbReference type="Pfam" id="PF13184">
    <property type="entry name" value="KH_NusA_1st"/>
    <property type="match status" value="1"/>
</dbReference>
<dbReference type="SMART" id="SM00316">
    <property type="entry name" value="S1"/>
    <property type="match status" value="1"/>
</dbReference>
<dbReference type="Pfam" id="PF26594">
    <property type="entry name" value="KH_NusA_2nd"/>
    <property type="match status" value="1"/>
</dbReference>
<gene>
    <name evidence="1" type="primary">nusA</name>
    <name evidence="2" type="ORF">Tchl_2192</name>
</gene>
<protein>
    <recommendedName>
        <fullName evidence="1">Transcription termination/antitermination protein NusA</fullName>
    </recommendedName>
</protein>
<dbReference type="InterPro" id="IPR010214">
    <property type="entry name" value="Tscrpt_termin_fac_NusA_C_rpt"/>
</dbReference>
<dbReference type="GO" id="GO:0003723">
    <property type="term" value="F:RNA binding"/>
    <property type="evidence" value="ECO:0007669"/>
    <property type="project" value="UniProtKB-UniRule"/>
</dbReference>
<dbReference type="InterPro" id="IPR010995">
    <property type="entry name" value="DNA_repair_Rad51/TF_NusA_a-hlx"/>
</dbReference>
<dbReference type="PROSITE" id="PS50126">
    <property type="entry name" value="S1"/>
    <property type="match status" value="1"/>
</dbReference>
<dbReference type="Gene3D" id="3.30.1480.10">
    <property type="entry name" value="NusA, N-terminal domain"/>
    <property type="match status" value="1"/>
</dbReference>
<dbReference type="PANTHER" id="PTHR22648">
    <property type="entry name" value="TRANSCRIPTION TERMINATION FACTOR NUSA"/>
    <property type="match status" value="1"/>
</dbReference>
<dbReference type="OrthoDB" id="9807233at2"/>
<dbReference type="FunFam" id="3.30.300.20:FF:000002">
    <property type="entry name" value="Transcription termination/antitermination protein NusA"/>
    <property type="match status" value="1"/>
</dbReference>
<dbReference type="InterPro" id="IPR015946">
    <property type="entry name" value="KH_dom-like_a/b"/>
</dbReference>
<dbReference type="RefSeq" id="WP_075148451.1">
    <property type="nucleotide sequence ID" value="NZ_CP018839.1"/>
</dbReference>
<keyword evidence="1" id="KW-0805">Transcription regulation</keyword>
<dbReference type="SUPFAM" id="SSF50249">
    <property type="entry name" value="Nucleic acid-binding proteins"/>
    <property type="match status" value="1"/>
</dbReference>
<dbReference type="SUPFAM" id="SSF69705">
    <property type="entry name" value="Transcription factor NusA, N-terminal domain"/>
    <property type="match status" value="1"/>
</dbReference>
<dbReference type="GO" id="GO:0006353">
    <property type="term" value="P:DNA-templated transcription termination"/>
    <property type="evidence" value="ECO:0007669"/>
    <property type="project" value="UniProtKB-UniRule"/>
</dbReference>
<dbReference type="Gene3D" id="2.40.50.140">
    <property type="entry name" value="Nucleic acid-binding proteins"/>
    <property type="match status" value="1"/>
</dbReference>
<comment type="function">
    <text evidence="1">Participates in both transcription termination and antitermination.</text>
</comment>
<dbReference type="PANTHER" id="PTHR22648:SF0">
    <property type="entry name" value="TRANSCRIPTION TERMINATION_ANTITERMINATION PROTEIN NUSA"/>
    <property type="match status" value="1"/>
</dbReference>
<proteinExistence type="inferred from homology"/>
<dbReference type="InterPro" id="IPR025249">
    <property type="entry name" value="TF_NusA_KH_1st"/>
</dbReference>
<dbReference type="InterPro" id="IPR013735">
    <property type="entry name" value="TF_NusA_N"/>
</dbReference>
<comment type="subunit">
    <text evidence="1">Monomer. Binds directly to the core enzyme of the DNA-dependent RNA polymerase and to nascent RNA.</text>
</comment>
<dbReference type="Proteomes" id="UP000185739">
    <property type="component" value="Chromosome"/>
</dbReference>
<dbReference type="Gene3D" id="1.10.150.20">
    <property type="entry name" value="5' to 3' exonuclease, C-terminal subdomain"/>
    <property type="match status" value="2"/>
</dbReference>
<dbReference type="Gene3D" id="3.30.300.20">
    <property type="match status" value="2"/>
</dbReference>
<dbReference type="Pfam" id="PF00575">
    <property type="entry name" value="S1"/>
    <property type="match status" value="1"/>
</dbReference>
<dbReference type="NCBIfam" id="TIGR01953">
    <property type="entry name" value="NusA"/>
    <property type="match status" value="1"/>
</dbReference>
<keyword evidence="1" id="KW-0889">Transcription antitermination</keyword>
<dbReference type="InterPro" id="IPR058582">
    <property type="entry name" value="KH_NusA_2nd"/>
</dbReference>
<keyword evidence="1" id="KW-0804">Transcription</keyword>
<dbReference type="CDD" id="cd22529">
    <property type="entry name" value="KH-II_NusA_rpt2"/>
    <property type="match status" value="1"/>
</dbReference>
<dbReference type="InterPro" id="IPR009019">
    <property type="entry name" value="KH_sf_prok-type"/>
</dbReference>
<dbReference type="PROSITE" id="PS50084">
    <property type="entry name" value="KH_TYPE_1"/>
    <property type="match status" value="1"/>
</dbReference>
<sequence>MSREILLLVDALAREKNVARDIVFAALETALASATKKRIHDDADVVVSIDRETGDYTSRRRWLVMLDEDVTNDEAEMGIIDARELDPDIQLGDYIEEALEPIDFGRIGAQAAKQVILQRIRDAEREQVLNDFLERKEFLVSGSIKRMERGSAIIEVGRMEAVLPRDQQIPRENLRVGDRIKAFLLKIDRGARGPQLILSRTAPEFLMKLFELEVPEIEDGLLELKACARDPGLRAKIAVKSNDPRIDPIGTCVGLRGSRVTAVRNEIGGEQIDIIVWAADPAQFVVAALQPAEVVSIVVDEEAHAMDVVVDENNLAIAIGRNGQNVKLASELSGWTINLMSEQESAEKTAQEQQGLRALFMAKLDVDEDIADILIEEGFSSLEEVAYVPLAEMLDIEAFDEDTVNELRNRARNVLLTEAIVTEEQLENVSDDLLNLEGMEKSLAATLAQKGIRTRDDLADLAVDELVEMAGIDEERAKALISVARAHWFEE</sequence>
<keyword evidence="3" id="KW-1185">Reference proteome</keyword>
<dbReference type="SUPFAM" id="SSF47794">
    <property type="entry name" value="Rad51 N-terminal domain-like"/>
    <property type="match status" value="2"/>
</dbReference>